<dbReference type="GO" id="GO:0005384">
    <property type="term" value="F:manganese ion transmembrane transporter activity"/>
    <property type="evidence" value="ECO:0007669"/>
    <property type="project" value="TreeGrafter"/>
</dbReference>
<feature type="transmembrane region" description="Helical" evidence="7">
    <location>
        <begin position="175"/>
        <end position="192"/>
    </location>
</feature>
<feature type="transmembrane region" description="Helical" evidence="7">
    <location>
        <begin position="378"/>
        <end position="400"/>
    </location>
</feature>
<evidence type="ECO:0000256" key="1">
    <source>
        <dbReference type="ARBA" id="ARBA00004141"/>
    </source>
</evidence>
<dbReference type="STRING" id="883.DvMF_0379"/>
<comment type="subcellular location">
    <subcellularLocation>
        <location evidence="1">Membrane</location>
        <topology evidence="1">Multi-pass membrane protein</topology>
    </subcellularLocation>
</comment>
<dbReference type="Pfam" id="PF01566">
    <property type="entry name" value="Nramp"/>
    <property type="match status" value="1"/>
</dbReference>
<dbReference type="HOGENOM" id="CLU_020088_2_0_7"/>
<evidence type="ECO:0000256" key="3">
    <source>
        <dbReference type="ARBA" id="ARBA00022692"/>
    </source>
</evidence>
<keyword evidence="4" id="KW-0769">Symport</keyword>
<feature type="transmembrane region" description="Helical" evidence="7">
    <location>
        <begin position="72"/>
        <end position="90"/>
    </location>
</feature>
<dbReference type="NCBIfam" id="NF037982">
    <property type="entry name" value="Nramp_1"/>
    <property type="match status" value="1"/>
</dbReference>
<keyword evidence="5 7" id="KW-1133">Transmembrane helix</keyword>
<organism evidence="8">
    <name type="scientific">Nitratidesulfovibrio vulgaris (strain DSM 19637 / Miyazaki F)</name>
    <name type="common">Desulfovibrio vulgaris</name>
    <dbReference type="NCBI Taxonomy" id="883"/>
    <lineage>
        <taxon>Bacteria</taxon>
        <taxon>Pseudomonadati</taxon>
        <taxon>Thermodesulfobacteriota</taxon>
        <taxon>Desulfovibrionia</taxon>
        <taxon>Desulfovibrionales</taxon>
        <taxon>Desulfovibrionaceae</taxon>
        <taxon>Nitratidesulfovibrio</taxon>
    </lineage>
</organism>
<accession>B8DJL4</accession>
<feature type="transmembrane region" description="Helical" evidence="7">
    <location>
        <begin position="420"/>
        <end position="439"/>
    </location>
</feature>
<dbReference type="PANTHER" id="PTHR11706">
    <property type="entry name" value="SOLUTE CARRIER PROTEIN FAMILY 11 MEMBER"/>
    <property type="match status" value="1"/>
</dbReference>
<keyword evidence="2" id="KW-0813">Transport</keyword>
<keyword evidence="3 7" id="KW-0812">Transmembrane</keyword>
<dbReference type="InterPro" id="IPR001046">
    <property type="entry name" value="NRAMP_fam"/>
</dbReference>
<dbReference type="eggNOG" id="COG1914">
    <property type="taxonomic scope" value="Bacteria"/>
</dbReference>
<dbReference type="GO" id="GO:0015293">
    <property type="term" value="F:symporter activity"/>
    <property type="evidence" value="ECO:0007669"/>
    <property type="project" value="UniProtKB-KW"/>
</dbReference>
<dbReference type="GO" id="GO:0005886">
    <property type="term" value="C:plasma membrane"/>
    <property type="evidence" value="ECO:0007669"/>
    <property type="project" value="TreeGrafter"/>
</dbReference>
<protein>
    <submittedName>
        <fullName evidence="8">Natural resistance-associated macrophage protein</fullName>
    </submittedName>
</protein>
<sequence>MQTSPPSRNDAPAKHPMGRLPARLKDILSTSECRSCASAREFLRYVGPGLLVTVGFIDPGNWASNVSAGAQFGYSLLWMVTLSTVMLILLQHNAAHLGIATGLCLSEAATIHLPRSASVFVLGSAVAASVATALAELLGAAIALRMLFGLPLGVGTLLTMAVVCVLLLTNSYTRIERWIVGFVSLIGISFLYELTLVPVDWRAAAHGWVTPGIPPGALVVVMSVLGAVVMPHNLFLHSEVIQSRQWNLEDAVVIKRQLRYEYLDTLFSMLVGFAINSGMILLAAAAFYNRGLQVDELEQACALLSPLLGGAASTVFALALLFAGLSSSVTAGMAGGSIYAGMFGEPYAIKDKHTRWGVGITLGAAALIITAIEDPLKGLVYSQVALSMQLPFTVLLQLYLTSSRRVMGQYANPPSTRAMLCGIAFIVMALNALLLRELFFG</sequence>
<dbReference type="KEGG" id="dvm:DvMF_0379"/>
<evidence type="ECO:0000256" key="4">
    <source>
        <dbReference type="ARBA" id="ARBA00022847"/>
    </source>
</evidence>
<dbReference type="EMBL" id="CP001197">
    <property type="protein sequence ID" value="ACL07336.1"/>
    <property type="molecule type" value="Genomic_DNA"/>
</dbReference>
<evidence type="ECO:0000256" key="6">
    <source>
        <dbReference type="ARBA" id="ARBA00023136"/>
    </source>
</evidence>
<evidence type="ECO:0000313" key="8">
    <source>
        <dbReference type="EMBL" id="ACL07336.1"/>
    </source>
</evidence>
<feature type="transmembrane region" description="Helical" evidence="7">
    <location>
        <begin position="148"/>
        <end position="168"/>
    </location>
</feature>
<reference evidence="8" key="1">
    <citation type="submission" date="2008-10" db="EMBL/GenBank/DDBJ databases">
        <title>Complete sequence of Desulfovibrio vulgaris str. 'Miyazaki F'.</title>
        <authorList>
            <person name="Lucas S."/>
            <person name="Copeland A."/>
            <person name="Lapidus A."/>
            <person name="Glavina del Rio T."/>
            <person name="Dalin E."/>
            <person name="Tice H."/>
            <person name="Bruce D."/>
            <person name="Goodwin L."/>
            <person name="Pitluck S."/>
            <person name="Sims D."/>
            <person name="Brettin T."/>
            <person name="Detter J.C."/>
            <person name="Han C."/>
            <person name="Larimer F."/>
            <person name="Land M."/>
            <person name="Hauser L."/>
            <person name="Kyrpides N."/>
            <person name="Mikhailova N."/>
            <person name="Hazen T.C."/>
            <person name="Richardson P."/>
        </authorList>
    </citation>
    <scope>NUCLEOTIDE SEQUENCE</scope>
    <source>
        <strain evidence="8">Miyazaki F</strain>
    </source>
</reference>
<dbReference type="AlphaFoldDB" id="B8DJL4"/>
<feature type="transmembrane region" description="Helical" evidence="7">
    <location>
        <begin position="119"/>
        <end position="142"/>
    </location>
</feature>
<evidence type="ECO:0000256" key="7">
    <source>
        <dbReference type="SAM" id="Phobius"/>
    </source>
</evidence>
<feature type="transmembrane region" description="Helical" evidence="7">
    <location>
        <begin position="265"/>
        <end position="288"/>
    </location>
</feature>
<name>B8DJL4_NITV9</name>
<evidence type="ECO:0000256" key="2">
    <source>
        <dbReference type="ARBA" id="ARBA00022448"/>
    </source>
</evidence>
<dbReference type="PRINTS" id="PR00447">
    <property type="entry name" value="NATRESASSCMP"/>
</dbReference>
<proteinExistence type="predicted"/>
<dbReference type="GO" id="GO:0034755">
    <property type="term" value="P:iron ion transmembrane transport"/>
    <property type="evidence" value="ECO:0007669"/>
    <property type="project" value="TreeGrafter"/>
</dbReference>
<dbReference type="PANTHER" id="PTHR11706:SF33">
    <property type="entry name" value="NATURAL RESISTANCE-ASSOCIATED MACROPHAGE PROTEIN 2"/>
    <property type="match status" value="1"/>
</dbReference>
<feature type="transmembrane region" description="Helical" evidence="7">
    <location>
        <begin position="212"/>
        <end position="236"/>
    </location>
</feature>
<dbReference type="GO" id="GO:0015086">
    <property type="term" value="F:cadmium ion transmembrane transporter activity"/>
    <property type="evidence" value="ECO:0007669"/>
    <property type="project" value="TreeGrafter"/>
</dbReference>
<evidence type="ECO:0000256" key="5">
    <source>
        <dbReference type="ARBA" id="ARBA00022989"/>
    </source>
</evidence>
<feature type="transmembrane region" description="Helical" evidence="7">
    <location>
        <begin position="354"/>
        <end position="372"/>
    </location>
</feature>
<gene>
    <name evidence="8" type="ordered locus">DvMF_0379</name>
</gene>
<keyword evidence="6 7" id="KW-0472">Membrane</keyword>